<reference evidence="3 4" key="1">
    <citation type="submission" date="2017-10" db="EMBL/GenBank/DDBJ databases">
        <title>Integration of genomic and chemical information greatly accelerates assignment of the full stereostructure of myelolactone, a potent inhibitor of myeloma from a marine-derived Micromonospora.</title>
        <authorList>
            <person name="Kim M.C."/>
            <person name="Machado H."/>
            <person name="Jensen P.R."/>
            <person name="Fenical W."/>
        </authorList>
    </citation>
    <scope>NUCLEOTIDE SEQUENCE [LARGE SCALE GENOMIC DNA]</scope>
    <source>
        <strain evidence="3 4">CNY-010</strain>
    </source>
</reference>
<keyword evidence="2" id="KW-1133">Transmembrane helix</keyword>
<dbReference type="Gene3D" id="1.10.10.10">
    <property type="entry name" value="Winged helix-like DNA-binding domain superfamily/Winged helix DNA-binding domain"/>
    <property type="match status" value="1"/>
</dbReference>
<feature type="region of interest" description="Disordered" evidence="1">
    <location>
        <begin position="188"/>
        <end position="211"/>
    </location>
</feature>
<gene>
    <name evidence="3" type="ORF">CSH63_24710</name>
</gene>
<evidence type="ECO:0000313" key="4">
    <source>
        <dbReference type="Proteomes" id="UP000267804"/>
    </source>
</evidence>
<dbReference type="KEGG" id="mtua:CSH63_24710"/>
<sequence length="313" mass="33913">MWRALQVWHTAVMSDRRPWTRHLPLGIALLLIAAVWVAGAVWSFDEQTRYADAKGFDIPQLLALVLDGMAIAMAAVSWAASLDARPATFARLATGVAIAASSASNGAWAWTRSAGDEQTVVLAAGVPVVAMIAFEVLLAEVRRQVLRRRGQPGPVAVTPPRLIRVALAPWSTLRDWRRLVLDATDPRKTFAPAQPDQPPAKTAAQPAQPHRAPEPLALRIPAQMALPQVARVDVAPARRGHVVSRTPAEPSTEPTAEQREAALQRAIARVRAGEKQRAAARAEDVPESTLRTRLQQQTNGHSHELAAATTKEQ</sequence>
<dbReference type="InterPro" id="IPR036388">
    <property type="entry name" value="WH-like_DNA-bd_sf"/>
</dbReference>
<dbReference type="AlphaFoldDB" id="A0A386WQ73"/>
<dbReference type="Proteomes" id="UP000267804">
    <property type="component" value="Chromosome"/>
</dbReference>
<dbReference type="InterPro" id="IPR021235">
    <property type="entry name" value="DUF2637"/>
</dbReference>
<feature type="transmembrane region" description="Helical" evidence="2">
    <location>
        <begin position="89"/>
        <end position="108"/>
    </location>
</feature>
<feature type="transmembrane region" description="Helical" evidence="2">
    <location>
        <begin position="62"/>
        <end position="82"/>
    </location>
</feature>
<organism evidence="3 4">
    <name type="scientific">Micromonospora tulbaghiae</name>
    <dbReference type="NCBI Taxonomy" id="479978"/>
    <lineage>
        <taxon>Bacteria</taxon>
        <taxon>Bacillati</taxon>
        <taxon>Actinomycetota</taxon>
        <taxon>Actinomycetes</taxon>
        <taxon>Micromonosporales</taxon>
        <taxon>Micromonosporaceae</taxon>
        <taxon>Micromonospora</taxon>
    </lineage>
</organism>
<proteinExistence type="predicted"/>
<evidence type="ECO:0008006" key="5">
    <source>
        <dbReference type="Google" id="ProtNLM"/>
    </source>
</evidence>
<feature type="compositionally biased region" description="Polar residues" evidence="1">
    <location>
        <begin position="289"/>
        <end position="300"/>
    </location>
</feature>
<protein>
    <recommendedName>
        <fullName evidence="5">DUF2637 domain-containing protein</fullName>
    </recommendedName>
</protein>
<keyword evidence="2" id="KW-0472">Membrane</keyword>
<dbReference type="EMBL" id="CP024087">
    <property type="protein sequence ID" value="AYF30586.1"/>
    <property type="molecule type" value="Genomic_DNA"/>
</dbReference>
<name>A0A386WQ73_9ACTN</name>
<dbReference type="Pfam" id="PF10935">
    <property type="entry name" value="DUF2637"/>
    <property type="match status" value="1"/>
</dbReference>
<accession>A0A386WQ73</accession>
<feature type="region of interest" description="Disordered" evidence="1">
    <location>
        <begin position="237"/>
        <end position="313"/>
    </location>
</feature>
<keyword evidence="2" id="KW-0812">Transmembrane</keyword>
<evidence type="ECO:0000313" key="3">
    <source>
        <dbReference type="EMBL" id="AYF30586.1"/>
    </source>
</evidence>
<feature type="transmembrane region" description="Helical" evidence="2">
    <location>
        <begin position="23"/>
        <end position="42"/>
    </location>
</feature>
<feature type="transmembrane region" description="Helical" evidence="2">
    <location>
        <begin position="120"/>
        <end position="139"/>
    </location>
</feature>
<evidence type="ECO:0000256" key="2">
    <source>
        <dbReference type="SAM" id="Phobius"/>
    </source>
</evidence>
<feature type="compositionally biased region" description="Basic and acidic residues" evidence="1">
    <location>
        <begin position="271"/>
        <end position="284"/>
    </location>
</feature>
<feature type="compositionally biased region" description="Low complexity" evidence="1">
    <location>
        <begin position="191"/>
        <end position="209"/>
    </location>
</feature>
<evidence type="ECO:0000256" key="1">
    <source>
        <dbReference type="SAM" id="MobiDB-lite"/>
    </source>
</evidence>